<keyword evidence="4" id="KW-1185">Reference proteome</keyword>
<evidence type="ECO:0000313" key="4">
    <source>
        <dbReference type="Proteomes" id="UP001204953"/>
    </source>
</evidence>
<dbReference type="PANTHER" id="PTHR12526">
    <property type="entry name" value="GLYCOSYLTRANSFERASE"/>
    <property type="match status" value="1"/>
</dbReference>
<evidence type="ECO:0000259" key="2">
    <source>
        <dbReference type="Pfam" id="PF13439"/>
    </source>
</evidence>
<dbReference type="Pfam" id="PF00534">
    <property type="entry name" value="Glycos_transf_1"/>
    <property type="match status" value="1"/>
</dbReference>
<name>A0AAE3GNL0_9CYAN</name>
<protein>
    <submittedName>
        <fullName evidence="3">Glycosyltransferase</fullName>
    </submittedName>
</protein>
<feature type="domain" description="Glycosyl transferase family 1" evidence="1">
    <location>
        <begin position="202"/>
        <end position="346"/>
    </location>
</feature>
<dbReference type="SUPFAM" id="SSF53756">
    <property type="entry name" value="UDP-Glycosyltransferase/glycogen phosphorylase"/>
    <property type="match status" value="1"/>
</dbReference>
<evidence type="ECO:0000259" key="1">
    <source>
        <dbReference type="Pfam" id="PF00534"/>
    </source>
</evidence>
<proteinExistence type="predicted"/>
<sequence length="376" mass="41568">MNQFKKLAVVMPNMAAGGSERVVLNLLKEILKKDLKIEIDLVLGAVEGSWINKIPSEVRVIDLKTPIGPTFKKISRVTFPLCGYLRKEKPDLVLSNYWYYNVFVVLAVALSRINTYLVIVEHGSFSVIKNKGTIPWLIPLLMRCLYPQANSIVTVSKGLAQELEDDLKLKPGLITTIYNPIIEERLSQISKESVTHPWFQDGEIPVILGVGRLCNVKDFPTLIRAFALVRKKLPARLVILGDGEDKPRLMDLVRELGLEDNVALLGFVEDPYSYMARSSVFVLSSIVEGLGNVLIEAMALGTPLVSTNCPSGPAEILDNGKYGELVPVGDNKAMADGILRVLSGDIKSVDSGWLKQFTVEAATQNYLNILGINKYD</sequence>
<dbReference type="EMBL" id="JAMZMM010000023">
    <property type="protein sequence ID" value="MCP2727684.1"/>
    <property type="molecule type" value="Genomic_DNA"/>
</dbReference>
<dbReference type="InterPro" id="IPR001296">
    <property type="entry name" value="Glyco_trans_1"/>
</dbReference>
<dbReference type="Proteomes" id="UP001204953">
    <property type="component" value="Unassembled WGS sequence"/>
</dbReference>
<gene>
    <name evidence="3" type="ORF">NJ959_04225</name>
</gene>
<organism evidence="3 4">
    <name type="scientific">Limnofasciculus baicalensis BBK-W-15</name>
    <dbReference type="NCBI Taxonomy" id="2699891"/>
    <lineage>
        <taxon>Bacteria</taxon>
        <taxon>Bacillati</taxon>
        <taxon>Cyanobacteriota</taxon>
        <taxon>Cyanophyceae</taxon>
        <taxon>Coleofasciculales</taxon>
        <taxon>Coleofasciculaceae</taxon>
        <taxon>Limnofasciculus</taxon>
        <taxon>Limnofasciculus baicalensis</taxon>
    </lineage>
</organism>
<dbReference type="Pfam" id="PF13439">
    <property type="entry name" value="Glyco_transf_4"/>
    <property type="match status" value="1"/>
</dbReference>
<dbReference type="PANTHER" id="PTHR12526:SF630">
    <property type="entry name" value="GLYCOSYLTRANSFERASE"/>
    <property type="match status" value="1"/>
</dbReference>
<dbReference type="CDD" id="cd03811">
    <property type="entry name" value="GT4_GT28_WabH-like"/>
    <property type="match status" value="1"/>
</dbReference>
<reference evidence="3" key="1">
    <citation type="submission" date="2022-06" db="EMBL/GenBank/DDBJ databases">
        <title>New cyanobacteria of genus Symplocastrum in benthos of Lake Baikal.</title>
        <authorList>
            <person name="Sorokovikova E."/>
            <person name="Tikhonova I."/>
            <person name="Krasnopeev A."/>
            <person name="Evseev P."/>
            <person name="Gladkikh A."/>
            <person name="Belykh O."/>
        </authorList>
    </citation>
    <scope>NUCLEOTIDE SEQUENCE</scope>
    <source>
        <strain evidence="3">BBK-W-15</strain>
    </source>
</reference>
<feature type="domain" description="Glycosyltransferase subfamily 4-like N-terminal" evidence="2">
    <location>
        <begin position="17"/>
        <end position="184"/>
    </location>
</feature>
<dbReference type="InterPro" id="IPR028098">
    <property type="entry name" value="Glyco_trans_4-like_N"/>
</dbReference>
<dbReference type="AlphaFoldDB" id="A0AAE3GNL0"/>
<evidence type="ECO:0000313" key="3">
    <source>
        <dbReference type="EMBL" id="MCP2727684.1"/>
    </source>
</evidence>
<dbReference type="RefSeq" id="WP_254010494.1">
    <property type="nucleotide sequence ID" value="NZ_JAMZMM010000023.1"/>
</dbReference>
<comment type="caution">
    <text evidence="3">The sequence shown here is derived from an EMBL/GenBank/DDBJ whole genome shotgun (WGS) entry which is preliminary data.</text>
</comment>
<accession>A0AAE3GNL0</accession>
<dbReference type="Gene3D" id="3.40.50.2000">
    <property type="entry name" value="Glycogen Phosphorylase B"/>
    <property type="match status" value="2"/>
</dbReference>